<dbReference type="CDD" id="cd00077">
    <property type="entry name" value="HDc"/>
    <property type="match status" value="1"/>
</dbReference>
<dbReference type="PANTHER" id="PTHR35795:SF1">
    <property type="entry name" value="BIS(5'-NUCLEOSYL)-TETRAPHOSPHATASE, SYMMETRICAL"/>
    <property type="match status" value="1"/>
</dbReference>
<dbReference type="Gene3D" id="1.10.3210.10">
    <property type="entry name" value="Hypothetical protein af1432"/>
    <property type="match status" value="1"/>
</dbReference>
<dbReference type="EC" id="3.6.1.41" evidence="1"/>
<dbReference type="GO" id="GO:0046872">
    <property type="term" value="F:metal ion binding"/>
    <property type="evidence" value="ECO:0007669"/>
    <property type="project" value="UniProtKB-KW"/>
</dbReference>
<evidence type="ECO:0000256" key="2">
    <source>
        <dbReference type="ARBA" id="ARBA00022723"/>
    </source>
</evidence>
<evidence type="ECO:0000256" key="4">
    <source>
        <dbReference type="ARBA" id="ARBA00022801"/>
    </source>
</evidence>
<dbReference type="AlphaFoldDB" id="A0A1M5R3L9"/>
<organism evidence="8 9">
    <name type="scientific">Thermosyntropha lipolytica DSM 11003</name>
    <dbReference type="NCBI Taxonomy" id="1123382"/>
    <lineage>
        <taxon>Bacteria</taxon>
        <taxon>Bacillati</taxon>
        <taxon>Bacillota</taxon>
        <taxon>Clostridia</taxon>
        <taxon>Eubacteriales</taxon>
        <taxon>Syntrophomonadaceae</taxon>
        <taxon>Thermosyntropha</taxon>
    </lineage>
</organism>
<evidence type="ECO:0000256" key="1">
    <source>
        <dbReference type="ARBA" id="ARBA00012506"/>
    </source>
</evidence>
<dbReference type="Pfam" id="PF01966">
    <property type="entry name" value="HD"/>
    <property type="match status" value="1"/>
</dbReference>
<sequence length="189" mass="21511">MYDIDKITEIVALRLSPGRFKHSLEVAREARRLAEKLGLDEEKAYLAGIVHDYAKGIAGDKLILLAEEFALLDDPIYREVPDLLHAPVGAFLVQKELKIEDPEILNAVARHTLGDIKMSTLDKVIFLADMIEPGRDFPGIERLRCLTERNLDQAMLYALESTICYCMEKGRIIHPRTVIVRNIFLQKLK</sequence>
<reference evidence="9" key="1">
    <citation type="submission" date="2016-11" db="EMBL/GenBank/DDBJ databases">
        <authorList>
            <person name="Varghese N."/>
            <person name="Submissions S."/>
        </authorList>
    </citation>
    <scope>NUCLEOTIDE SEQUENCE [LARGE SCALE GENOMIC DNA]</scope>
    <source>
        <strain evidence="9">DSM 11003</strain>
    </source>
</reference>
<keyword evidence="9" id="KW-1185">Reference proteome</keyword>
<dbReference type="PROSITE" id="PS51831">
    <property type="entry name" value="HD"/>
    <property type="match status" value="1"/>
</dbReference>
<feature type="domain" description="HD" evidence="7">
    <location>
        <begin position="19"/>
        <end position="134"/>
    </location>
</feature>
<dbReference type="GO" id="GO:0000166">
    <property type="term" value="F:nucleotide binding"/>
    <property type="evidence" value="ECO:0007669"/>
    <property type="project" value="UniProtKB-KW"/>
</dbReference>
<dbReference type="InterPro" id="IPR003607">
    <property type="entry name" value="HD/PDEase_dom"/>
</dbReference>
<proteinExistence type="predicted"/>
<dbReference type="NCBIfam" id="TIGR00277">
    <property type="entry name" value="HDIG"/>
    <property type="match status" value="1"/>
</dbReference>
<dbReference type="SUPFAM" id="SSF109604">
    <property type="entry name" value="HD-domain/PDEase-like"/>
    <property type="match status" value="1"/>
</dbReference>
<dbReference type="EMBL" id="FQWY01000042">
    <property type="protein sequence ID" value="SHH20706.1"/>
    <property type="molecule type" value="Genomic_DNA"/>
</dbReference>
<comment type="catalytic activity">
    <reaction evidence="6">
        <text>P(1),P(4)-bis(5'-adenosyl) tetraphosphate + H2O = 2 ADP + 2 H(+)</text>
        <dbReference type="Rhea" id="RHEA:24252"/>
        <dbReference type="ChEBI" id="CHEBI:15377"/>
        <dbReference type="ChEBI" id="CHEBI:15378"/>
        <dbReference type="ChEBI" id="CHEBI:58141"/>
        <dbReference type="ChEBI" id="CHEBI:456216"/>
        <dbReference type="EC" id="3.6.1.41"/>
    </reaction>
</comment>
<dbReference type="STRING" id="1123382.SAMN02745221_01926"/>
<dbReference type="OrthoDB" id="5295945at2"/>
<dbReference type="GO" id="GO:0008803">
    <property type="term" value="F:bis(5'-nucleosyl)-tetraphosphatase (symmetrical) activity"/>
    <property type="evidence" value="ECO:0007669"/>
    <property type="project" value="UniProtKB-EC"/>
</dbReference>
<dbReference type="InterPro" id="IPR005249">
    <property type="entry name" value="YqeK"/>
</dbReference>
<dbReference type="InterPro" id="IPR006674">
    <property type="entry name" value="HD_domain"/>
</dbReference>
<dbReference type="InterPro" id="IPR006675">
    <property type="entry name" value="HDIG_dom"/>
</dbReference>
<protein>
    <recommendedName>
        <fullName evidence="1">bis(5'-nucleosyl)-tetraphosphatase (symmetrical)</fullName>
        <ecNumber evidence="1">3.6.1.41</ecNumber>
    </recommendedName>
</protein>
<name>A0A1M5R3L9_9FIRM</name>
<dbReference type="NCBIfam" id="TIGR00488">
    <property type="entry name" value="bis(5'-nucleosyl)-tetraphosphatase (symmetrical) YqeK"/>
    <property type="match status" value="1"/>
</dbReference>
<evidence type="ECO:0000313" key="8">
    <source>
        <dbReference type="EMBL" id="SHH20706.1"/>
    </source>
</evidence>
<gene>
    <name evidence="8" type="ORF">SAMN02745221_01926</name>
</gene>
<keyword evidence="2" id="KW-0479">Metal-binding</keyword>
<dbReference type="RefSeq" id="WP_084728451.1">
    <property type="nucleotide sequence ID" value="NZ_FQWY01000042.1"/>
</dbReference>
<dbReference type="PANTHER" id="PTHR35795">
    <property type="entry name" value="SLR1885 PROTEIN"/>
    <property type="match status" value="1"/>
</dbReference>
<evidence type="ECO:0000259" key="7">
    <source>
        <dbReference type="PROSITE" id="PS51831"/>
    </source>
</evidence>
<keyword evidence="3" id="KW-0547">Nucleotide-binding</keyword>
<evidence type="ECO:0000256" key="5">
    <source>
        <dbReference type="ARBA" id="ARBA00023004"/>
    </source>
</evidence>
<keyword evidence="5" id="KW-0408">Iron</keyword>
<evidence type="ECO:0000256" key="6">
    <source>
        <dbReference type="ARBA" id="ARBA00049417"/>
    </source>
</evidence>
<accession>A0A1M5R3L9</accession>
<dbReference type="InterPro" id="IPR051094">
    <property type="entry name" value="Diverse_Catalytic_Enzymes"/>
</dbReference>
<dbReference type="Proteomes" id="UP000242329">
    <property type="component" value="Unassembled WGS sequence"/>
</dbReference>
<evidence type="ECO:0000256" key="3">
    <source>
        <dbReference type="ARBA" id="ARBA00022741"/>
    </source>
</evidence>
<dbReference type="SMART" id="SM00471">
    <property type="entry name" value="HDc"/>
    <property type="match status" value="1"/>
</dbReference>
<evidence type="ECO:0000313" key="9">
    <source>
        <dbReference type="Proteomes" id="UP000242329"/>
    </source>
</evidence>
<keyword evidence="4 8" id="KW-0378">Hydrolase</keyword>